<gene>
    <name evidence="6" type="ORF">CDL15_Pgr000558</name>
    <name evidence="7" type="ORF">CRG98_028165</name>
</gene>
<reference evidence="7 9" key="3">
    <citation type="submission" date="2017-11" db="EMBL/GenBank/DDBJ databases">
        <title>De-novo sequencing of pomegranate (Punica granatum L.) genome.</title>
        <authorList>
            <person name="Akparov Z."/>
            <person name="Amiraslanov A."/>
            <person name="Hajiyeva S."/>
            <person name="Abbasov M."/>
            <person name="Kaur K."/>
            <person name="Hamwieh A."/>
            <person name="Solovyev V."/>
            <person name="Salamov A."/>
            <person name="Braich B."/>
            <person name="Kosarev P."/>
            <person name="Mahmoud A."/>
            <person name="Hajiyev E."/>
            <person name="Babayeva S."/>
            <person name="Izzatullayeva V."/>
            <person name="Mammadov A."/>
            <person name="Mammadov A."/>
            <person name="Sharifova S."/>
            <person name="Ojaghi J."/>
            <person name="Eynullazada K."/>
            <person name="Bayramov B."/>
            <person name="Abdulazimova A."/>
            <person name="Shahmuradov I."/>
        </authorList>
    </citation>
    <scope>NUCLEOTIDE SEQUENCE [LARGE SCALE GENOMIC DNA]</scope>
    <source>
        <strain evidence="7">AG2017</strain>
        <strain evidence="9">cv. AG2017</strain>
        <tissue evidence="7">Leaf</tissue>
    </source>
</reference>
<dbReference type="GeneID" id="116207920"/>
<evidence type="ECO:0000313" key="9">
    <source>
        <dbReference type="Proteomes" id="UP000233551"/>
    </source>
</evidence>
<feature type="region of interest" description="Disordered" evidence="3">
    <location>
        <begin position="1"/>
        <end position="23"/>
    </location>
</feature>
<dbReference type="SUPFAM" id="SSF54236">
    <property type="entry name" value="Ubiquitin-like"/>
    <property type="match status" value="1"/>
</dbReference>
<evidence type="ECO:0000256" key="1">
    <source>
        <dbReference type="ARBA" id="ARBA00023186"/>
    </source>
</evidence>
<proteinExistence type="predicted"/>
<evidence type="ECO:0000313" key="7">
    <source>
        <dbReference type="EMBL" id="PKI51454.1"/>
    </source>
</evidence>
<evidence type="ECO:0000256" key="3">
    <source>
        <dbReference type="SAM" id="MobiDB-lite"/>
    </source>
</evidence>
<dbReference type="SUPFAM" id="SSF63491">
    <property type="entry name" value="BAG domain"/>
    <property type="match status" value="1"/>
</dbReference>
<dbReference type="PANTHER" id="PTHR12329">
    <property type="entry name" value="BCL2-ASSOCIATED ATHANOGENE"/>
    <property type="match status" value="1"/>
</dbReference>
<dbReference type="InterPro" id="IPR000626">
    <property type="entry name" value="Ubiquitin-like_dom"/>
</dbReference>
<evidence type="ECO:0000313" key="6">
    <source>
        <dbReference type="EMBL" id="OWM67106.1"/>
    </source>
</evidence>
<dbReference type="PROSITE" id="PS51035">
    <property type="entry name" value="BAG"/>
    <property type="match status" value="1"/>
</dbReference>
<dbReference type="GO" id="GO:0051087">
    <property type="term" value="F:protein-folding chaperone binding"/>
    <property type="evidence" value="ECO:0007669"/>
    <property type="project" value="InterPro"/>
</dbReference>
<keyword evidence="1" id="KW-0143">Chaperone</keyword>
<keyword evidence="9" id="KW-1185">Reference proteome</keyword>
<evidence type="ECO:0000313" key="8">
    <source>
        <dbReference type="Proteomes" id="UP000197138"/>
    </source>
</evidence>
<feature type="domain" description="BAG" evidence="5">
    <location>
        <begin position="143"/>
        <end position="221"/>
    </location>
</feature>
<evidence type="ECO:0000259" key="4">
    <source>
        <dbReference type="PROSITE" id="PS50053"/>
    </source>
</evidence>
<dbReference type="Pfam" id="PF00240">
    <property type="entry name" value="ubiquitin"/>
    <property type="match status" value="1"/>
</dbReference>
<feature type="domain" description="Ubiquitin-like" evidence="4">
    <location>
        <begin position="50"/>
        <end position="124"/>
    </location>
</feature>
<dbReference type="GO" id="GO:0005737">
    <property type="term" value="C:cytoplasm"/>
    <property type="evidence" value="ECO:0007669"/>
    <property type="project" value="TreeGrafter"/>
</dbReference>
<dbReference type="Gene3D" id="3.10.20.90">
    <property type="entry name" value="Phosphatidylinositol 3-kinase Catalytic Subunit, Chain A, domain 1"/>
    <property type="match status" value="1"/>
</dbReference>
<dbReference type="Proteomes" id="UP000233551">
    <property type="component" value="Unassembled WGS sequence"/>
</dbReference>
<evidence type="ECO:0000259" key="5">
    <source>
        <dbReference type="PROSITE" id="PS51035"/>
    </source>
</evidence>
<reference evidence="6" key="2">
    <citation type="submission" date="2017-06" db="EMBL/GenBank/DDBJ databases">
        <title>The pomegranate genome and the genomics of punicalagin biosynthesis.</title>
        <authorList>
            <person name="Xu C."/>
        </authorList>
    </citation>
    <scope>NUCLEOTIDE SEQUENCE [LARGE SCALE GENOMIC DNA]</scope>
    <source>
        <tissue evidence="6">Fresh leaf</tissue>
    </source>
</reference>
<protein>
    <submittedName>
        <fullName evidence="6">Uncharacterized protein</fullName>
    </submittedName>
</protein>
<sequence>MKPTHRQGQGQGEADGTSKDQVDWEMRPCGMLVQRREDGTEVGSGTGPIIRINVSYGSSHHEIFLPAHSTFGEMKAMLAPKCGLEPKEQRLFFRGKEKEDDENLDVAGLKENSKVLLLEDQASKERKLEKLKRDEEMSKACEAVADVRAEVDKLSERVAALEVAVHGGTKVSDKEFEISTELLMRQLLQLDGIEAEGEARVQRKAEVRRVQGFVDSLDSLKGRNSNLFIDRSNAVSVTTNWETFESGVGSLSAPPPTASSSANVTHDWEQFD</sequence>
<dbReference type="GO" id="GO:0050821">
    <property type="term" value="P:protein stabilization"/>
    <property type="evidence" value="ECO:0007669"/>
    <property type="project" value="TreeGrafter"/>
</dbReference>
<dbReference type="Proteomes" id="UP000197138">
    <property type="component" value="Unassembled WGS sequence"/>
</dbReference>
<dbReference type="EMBL" id="PGOL01002008">
    <property type="protein sequence ID" value="PKI51454.1"/>
    <property type="molecule type" value="Genomic_DNA"/>
</dbReference>
<dbReference type="InterPro" id="IPR029071">
    <property type="entry name" value="Ubiquitin-like_domsf"/>
</dbReference>
<dbReference type="InterPro" id="IPR039773">
    <property type="entry name" value="BAG_chaperone_regulator"/>
</dbReference>
<dbReference type="GO" id="GO:0000774">
    <property type="term" value="F:adenyl-nucleotide exchange factor activity"/>
    <property type="evidence" value="ECO:0007669"/>
    <property type="project" value="TreeGrafter"/>
</dbReference>
<feature type="region of interest" description="Disordered" evidence="3">
    <location>
        <begin position="247"/>
        <end position="272"/>
    </location>
</feature>
<dbReference type="PANTHER" id="PTHR12329:SF40">
    <property type="entry name" value="BAG FAMILY MOLECULAR CHAPERONE REGULATOR 4"/>
    <property type="match status" value="1"/>
</dbReference>
<reference evidence="8" key="1">
    <citation type="journal article" date="2017" name="Plant J.">
        <title>The pomegranate (Punica granatum L.) genome and the genomics of punicalagin biosynthesis.</title>
        <authorList>
            <person name="Qin G."/>
            <person name="Xu C."/>
            <person name="Ming R."/>
            <person name="Tang H."/>
            <person name="Guyot R."/>
            <person name="Kramer E.M."/>
            <person name="Hu Y."/>
            <person name="Yi X."/>
            <person name="Qi Y."/>
            <person name="Xu X."/>
            <person name="Gao Z."/>
            <person name="Pan H."/>
            <person name="Jian J."/>
            <person name="Tian Y."/>
            <person name="Yue Z."/>
            <person name="Xu Y."/>
        </authorList>
    </citation>
    <scope>NUCLEOTIDE SEQUENCE [LARGE SCALE GENOMIC DNA]</scope>
    <source>
        <strain evidence="8">cv. Dabenzi</strain>
    </source>
</reference>
<feature type="coiled-coil region" evidence="2">
    <location>
        <begin position="114"/>
        <end position="164"/>
    </location>
</feature>
<dbReference type="Gene3D" id="1.20.58.120">
    <property type="entry name" value="BAG domain"/>
    <property type="match status" value="1"/>
</dbReference>
<dbReference type="AlphaFoldDB" id="A0A218W394"/>
<dbReference type="Pfam" id="PF02179">
    <property type="entry name" value="BAG"/>
    <property type="match status" value="1"/>
</dbReference>
<name>A0A218W394_PUNGR</name>
<dbReference type="OrthoDB" id="417450at2759"/>
<dbReference type="InterPro" id="IPR036533">
    <property type="entry name" value="BAG_dom_sf"/>
</dbReference>
<evidence type="ECO:0000256" key="2">
    <source>
        <dbReference type="SAM" id="Coils"/>
    </source>
</evidence>
<dbReference type="SMART" id="SM00264">
    <property type="entry name" value="BAG"/>
    <property type="match status" value="1"/>
</dbReference>
<organism evidence="6 8">
    <name type="scientific">Punica granatum</name>
    <name type="common">Pomegranate</name>
    <dbReference type="NCBI Taxonomy" id="22663"/>
    <lineage>
        <taxon>Eukaryota</taxon>
        <taxon>Viridiplantae</taxon>
        <taxon>Streptophyta</taxon>
        <taxon>Embryophyta</taxon>
        <taxon>Tracheophyta</taxon>
        <taxon>Spermatophyta</taxon>
        <taxon>Magnoliopsida</taxon>
        <taxon>eudicotyledons</taxon>
        <taxon>Gunneridae</taxon>
        <taxon>Pentapetalae</taxon>
        <taxon>rosids</taxon>
        <taxon>malvids</taxon>
        <taxon>Myrtales</taxon>
        <taxon>Lythraceae</taxon>
        <taxon>Punica</taxon>
    </lineage>
</organism>
<dbReference type="EMBL" id="MTKT01005400">
    <property type="protein sequence ID" value="OWM67106.1"/>
    <property type="molecule type" value="Genomic_DNA"/>
</dbReference>
<comment type="caution">
    <text evidence="6">The sequence shown here is derived from an EMBL/GenBank/DDBJ whole genome shotgun (WGS) entry which is preliminary data.</text>
</comment>
<keyword evidence="2" id="KW-0175">Coiled coil</keyword>
<accession>A0A218W394</accession>
<dbReference type="InterPro" id="IPR003103">
    <property type="entry name" value="BAG_domain"/>
</dbReference>
<dbReference type="STRING" id="22663.A0A218W394"/>
<dbReference type="PROSITE" id="PS50053">
    <property type="entry name" value="UBIQUITIN_2"/>
    <property type="match status" value="1"/>
</dbReference>